<protein>
    <submittedName>
        <fullName evidence="1">Uncharacterized protein</fullName>
    </submittedName>
</protein>
<accession>A0A0K2UE47</accession>
<reference evidence="1" key="1">
    <citation type="submission" date="2014-05" db="EMBL/GenBank/DDBJ databases">
        <authorList>
            <person name="Chronopoulou M."/>
        </authorList>
    </citation>
    <scope>NUCLEOTIDE SEQUENCE</scope>
    <source>
        <tissue evidence="1">Whole organism</tissue>
    </source>
</reference>
<dbReference type="AlphaFoldDB" id="A0A0K2UE47"/>
<name>A0A0K2UE47_LEPSM</name>
<dbReference type="EMBL" id="HACA01018871">
    <property type="protein sequence ID" value="CDW36232.1"/>
    <property type="molecule type" value="Transcribed_RNA"/>
</dbReference>
<organism evidence="1">
    <name type="scientific">Lepeophtheirus salmonis</name>
    <name type="common">Salmon louse</name>
    <name type="synonym">Caligus salmonis</name>
    <dbReference type="NCBI Taxonomy" id="72036"/>
    <lineage>
        <taxon>Eukaryota</taxon>
        <taxon>Metazoa</taxon>
        <taxon>Ecdysozoa</taxon>
        <taxon>Arthropoda</taxon>
        <taxon>Crustacea</taxon>
        <taxon>Multicrustacea</taxon>
        <taxon>Hexanauplia</taxon>
        <taxon>Copepoda</taxon>
        <taxon>Siphonostomatoida</taxon>
        <taxon>Caligidae</taxon>
        <taxon>Lepeophtheirus</taxon>
    </lineage>
</organism>
<evidence type="ECO:0000313" key="1">
    <source>
        <dbReference type="EMBL" id="CDW36232.1"/>
    </source>
</evidence>
<sequence length="64" mass="7191">MSVDEDHILFGEIISRMAAPRDYYTIILIHAGWIGNKHTSKRSSKLIISSPSKISSILSIKLNH</sequence>
<proteinExistence type="predicted"/>